<organism evidence="15 16">
    <name type="scientific">Geomonas terrae</name>
    <dbReference type="NCBI Taxonomy" id="2562681"/>
    <lineage>
        <taxon>Bacteria</taxon>
        <taxon>Pseudomonadati</taxon>
        <taxon>Thermodesulfobacteriota</taxon>
        <taxon>Desulfuromonadia</taxon>
        <taxon>Geobacterales</taxon>
        <taxon>Geobacteraceae</taxon>
        <taxon>Geomonas</taxon>
    </lineage>
</organism>
<name>A0A4S1CNL7_9BACT</name>
<dbReference type="InterPro" id="IPR029025">
    <property type="entry name" value="T3SS_substrate_exporter_C"/>
</dbReference>
<evidence type="ECO:0000256" key="7">
    <source>
        <dbReference type="ARBA" id="ARBA00022795"/>
    </source>
</evidence>
<dbReference type="AlphaFoldDB" id="A0A4S1CNL7"/>
<dbReference type="InterPro" id="IPR006135">
    <property type="entry name" value="T3SS_substrate_exporter"/>
</dbReference>
<dbReference type="PRINTS" id="PR00950">
    <property type="entry name" value="TYPE3IMSPROT"/>
</dbReference>
<feature type="transmembrane region" description="Helical" evidence="13">
    <location>
        <begin position="88"/>
        <end position="106"/>
    </location>
</feature>
<dbReference type="GO" id="GO:0005886">
    <property type="term" value="C:plasma membrane"/>
    <property type="evidence" value="ECO:0007669"/>
    <property type="project" value="UniProtKB-SubCell"/>
</dbReference>
<evidence type="ECO:0000256" key="3">
    <source>
        <dbReference type="ARBA" id="ARBA00021622"/>
    </source>
</evidence>
<evidence type="ECO:0000256" key="10">
    <source>
        <dbReference type="ARBA" id="ARBA00023136"/>
    </source>
</evidence>
<proteinExistence type="inferred from homology"/>
<dbReference type="GO" id="GO:0044780">
    <property type="term" value="P:bacterial-type flagellum assembly"/>
    <property type="evidence" value="ECO:0007669"/>
    <property type="project" value="InterPro"/>
</dbReference>
<reference evidence="15 16" key="1">
    <citation type="submission" date="2019-04" db="EMBL/GenBank/DDBJ databases">
        <title>Geobacter oryzae sp. nov., ferric-reducing bacteria isolated from paddy soil.</title>
        <authorList>
            <person name="Xu Z."/>
            <person name="Masuda Y."/>
            <person name="Itoh H."/>
            <person name="Senoo K."/>
        </authorList>
    </citation>
    <scope>NUCLEOTIDE SEQUENCE [LARGE SCALE GENOMIC DNA]</scope>
    <source>
        <strain evidence="15 16">Red111</strain>
    </source>
</reference>
<dbReference type="GO" id="GO:0009306">
    <property type="term" value="P:protein secretion"/>
    <property type="evidence" value="ECO:0007669"/>
    <property type="project" value="InterPro"/>
</dbReference>
<gene>
    <name evidence="13 15" type="primary">flhB</name>
    <name evidence="15" type="ORF">E4633_05405</name>
</gene>
<keyword evidence="15" id="KW-0966">Cell projection</keyword>
<keyword evidence="11 13" id="KW-1006">Bacterial flagellum protein export</keyword>
<feature type="transmembrane region" description="Helical" evidence="13">
    <location>
        <begin position="32"/>
        <end position="53"/>
    </location>
</feature>
<evidence type="ECO:0000256" key="1">
    <source>
        <dbReference type="ARBA" id="ARBA00004651"/>
    </source>
</evidence>
<dbReference type="Pfam" id="PF01312">
    <property type="entry name" value="Bac_export_2"/>
    <property type="match status" value="1"/>
</dbReference>
<keyword evidence="15" id="KW-0282">Flagellum</keyword>
<comment type="caution">
    <text evidence="15">The sequence shown here is derived from an EMBL/GenBank/DDBJ whole genome shotgun (WGS) entry which is preliminary data.</text>
</comment>
<evidence type="ECO:0000313" key="16">
    <source>
        <dbReference type="Proteomes" id="UP000306416"/>
    </source>
</evidence>
<keyword evidence="5 13" id="KW-1003">Cell membrane</keyword>
<keyword evidence="10 13" id="KW-0472">Membrane</keyword>
<sequence>MSDDKHSKTEKPTSKKISDAKSKGQVARSREMTSAFTLIAAMIGLYASSGLILKTLQGTMRDIFGGLATIEVTPGGVHHLMMKEFGNLAIMVAPFMLVCLIAGMAVEIGQGGINLSSEKLKFDLGRLNPVQGVSRLFNKDSVFEVAKSFMKMAIVGYMAYKILAEEMEGIVFLVDQDLQGILLFIGHLAFKIVLHTCGVLILLAVLDLAFVKWRFTENLKMTKQEVKDEHKNSEGDPAIKGKQRQKAFQMARRRMRQIVPTADVVVTNPTHYAVALKYDRFKMSAPMVIFKGVDEMALQIKIVARENGVTLVENRFLARELHAQVDEGGEIPEGLYAAVAEILAYVYSLKKR</sequence>
<keyword evidence="4 13" id="KW-0813">Transport</keyword>
<keyword evidence="15" id="KW-0969">Cilium</keyword>
<dbReference type="RefSeq" id="WP_135869213.1">
    <property type="nucleotide sequence ID" value="NZ_SRSC01000001.1"/>
</dbReference>
<keyword evidence="9 13" id="KW-1133">Transmembrane helix</keyword>
<evidence type="ECO:0000256" key="6">
    <source>
        <dbReference type="ARBA" id="ARBA00022692"/>
    </source>
</evidence>
<feature type="transmembrane region" description="Helical" evidence="13">
    <location>
        <begin position="192"/>
        <end position="211"/>
    </location>
</feature>
<feature type="region of interest" description="Disordered" evidence="14">
    <location>
        <begin position="1"/>
        <end position="26"/>
    </location>
</feature>
<evidence type="ECO:0000256" key="4">
    <source>
        <dbReference type="ARBA" id="ARBA00022448"/>
    </source>
</evidence>
<dbReference type="Proteomes" id="UP000306416">
    <property type="component" value="Unassembled WGS sequence"/>
</dbReference>
<evidence type="ECO:0000256" key="2">
    <source>
        <dbReference type="ARBA" id="ARBA00010690"/>
    </source>
</evidence>
<evidence type="ECO:0000256" key="5">
    <source>
        <dbReference type="ARBA" id="ARBA00022475"/>
    </source>
</evidence>
<keyword evidence="6 13" id="KW-0812">Transmembrane</keyword>
<evidence type="ECO:0000256" key="13">
    <source>
        <dbReference type="RuleBase" id="RU364091"/>
    </source>
</evidence>
<keyword evidence="7 13" id="KW-1005">Bacterial flagellum biogenesis</keyword>
<accession>A0A4S1CNL7</accession>
<dbReference type="EMBL" id="SRSC01000001">
    <property type="protein sequence ID" value="TGU74896.1"/>
    <property type="molecule type" value="Genomic_DNA"/>
</dbReference>
<evidence type="ECO:0000256" key="12">
    <source>
        <dbReference type="ARBA" id="ARBA00025078"/>
    </source>
</evidence>
<evidence type="ECO:0000256" key="14">
    <source>
        <dbReference type="SAM" id="MobiDB-lite"/>
    </source>
</evidence>
<dbReference type="Gene3D" id="6.10.250.2080">
    <property type="match status" value="1"/>
</dbReference>
<dbReference type="NCBIfam" id="TIGR00328">
    <property type="entry name" value="flhB"/>
    <property type="match status" value="1"/>
</dbReference>
<comment type="caution">
    <text evidence="13">Lacks conserved residue(s) required for the propagation of feature annotation.</text>
</comment>
<comment type="function">
    <text evidence="12 13">Required for formation of the rod structure in the basal body of the flagellar apparatus. Together with FliI and FliH, may constitute the export apparatus of flagellin.</text>
</comment>
<evidence type="ECO:0000256" key="11">
    <source>
        <dbReference type="ARBA" id="ARBA00023225"/>
    </source>
</evidence>
<keyword evidence="16" id="KW-1185">Reference proteome</keyword>
<dbReference type="InterPro" id="IPR006136">
    <property type="entry name" value="FlhB"/>
</dbReference>
<comment type="similarity">
    <text evidence="2 13">Belongs to the type III secretion exporter family.</text>
</comment>
<feature type="compositionally biased region" description="Basic and acidic residues" evidence="14">
    <location>
        <begin position="1"/>
        <end position="22"/>
    </location>
</feature>
<dbReference type="SUPFAM" id="SSF160544">
    <property type="entry name" value="EscU C-terminal domain-like"/>
    <property type="match status" value="1"/>
</dbReference>
<dbReference type="Gene3D" id="3.40.1690.10">
    <property type="entry name" value="secretion proteins EscU"/>
    <property type="match status" value="1"/>
</dbReference>
<evidence type="ECO:0000256" key="9">
    <source>
        <dbReference type="ARBA" id="ARBA00022989"/>
    </source>
</evidence>
<dbReference type="PANTHER" id="PTHR30531:SF12">
    <property type="entry name" value="FLAGELLAR BIOSYNTHETIC PROTEIN FLHB"/>
    <property type="match status" value="1"/>
</dbReference>
<evidence type="ECO:0000256" key="8">
    <source>
        <dbReference type="ARBA" id="ARBA00022927"/>
    </source>
</evidence>
<evidence type="ECO:0000313" key="15">
    <source>
        <dbReference type="EMBL" id="TGU74896.1"/>
    </source>
</evidence>
<protein>
    <recommendedName>
        <fullName evidence="3 13">Flagellar biosynthetic protein FlhB</fullName>
    </recommendedName>
</protein>
<dbReference type="PANTHER" id="PTHR30531">
    <property type="entry name" value="FLAGELLAR BIOSYNTHETIC PROTEIN FLHB"/>
    <property type="match status" value="1"/>
</dbReference>
<comment type="subcellular location">
    <subcellularLocation>
        <location evidence="1">Cell membrane</location>
        <topology evidence="1">Multi-pass membrane protein</topology>
    </subcellularLocation>
</comment>
<keyword evidence="8 13" id="KW-0653">Protein transport</keyword>